<comment type="subcellular location">
    <subcellularLocation>
        <location evidence="5">Cellular thylakoid membrane</location>
        <topology evidence="5">Single-pass membrane protein</topology>
    </subcellularLocation>
    <subcellularLocation>
        <location evidence="1">Membrane</location>
        <topology evidence="1">Single-pass membrane protein</topology>
    </subcellularLocation>
</comment>
<proteinExistence type="inferred from homology"/>
<dbReference type="Pfam" id="PF02468">
    <property type="entry name" value="PsbN"/>
    <property type="match status" value="1"/>
</dbReference>
<dbReference type="PANTHER" id="PTHR35326:SF3">
    <property type="entry name" value="PROTEIN PSBN"/>
    <property type="match status" value="1"/>
</dbReference>
<dbReference type="EMBL" id="CP002198">
    <property type="protein sequence ID" value="ADN15503.1"/>
    <property type="molecule type" value="Genomic_DNA"/>
</dbReference>
<comment type="similarity">
    <text evidence="5">Belongs to the PsbN family.</text>
</comment>
<dbReference type="Proteomes" id="UP000008206">
    <property type="component" value="Chromosome"/>
</dbReference>
<evidence type="ECO:0000256" key="4">
    <source>
        <dbReference type="ARBA" id="ARBA00023136"/>
    </source>
</evidence>
<organism evidence="6 7">
    <name type="scientific">Gloeothece verrucosa (strain PCC 7822)</name>
    <name type="common">Cyanothece sp. (strain PCC 7822)</name>
    <dbReference type="NCBI Taxonomy" id="497965"/>
    <lineage>
        <taxon>Bacteria</taxon>
        <taxon>Bacillati</taxon>
        <taxon>Cyanobacteriota</taxon>
        <taxon>Cyanophyceae</taxon>
        <taxon>Oscillatoriophycideae</taxon>
        <taxon>Chroococcales</taxon>
        <taxon>Aphanothecaceae</taxon>
        <taxon>Gloeothece</taxon>
        <taxon>Gloeothece verrucosa</taxon>
    </lineage>
</organism>
<dbReference type="STRING" id="497965.Cyan7822_3562"/>
<keyword evidence="5" id="KW-0793">Thylakoid</keyword>
<dbReference type="PANTHER" id="PTHR35326">
    <property type="entry name" value="PROTEIN PSBN"/>
    <property type="match status" value="1"/>
</dbReference>
<evidence type="ECO:0000256" key="2">
    <source>
        <dbReference type="ARBA" id="ARBA00022692"/>
    </source>
</evidence>
<evidence type="ECO:0000313" key="7">
    <source>
        <dbReference type="Proteomes" id="UP000008206"/>
    </source>
</evidence>
<reference evidence="7" key="1">
    <citation type="journal article" date="2011" name="MBio">
        <title>Novel metabolic attributes of the genus Cyanothece, comprising a group of unicellular nitrogen-fixing Cyanobacteria.</title>
        <authorList>
            <person name="Bandyopadhyay A."/>
            <person name="Elvitigala T."/>
            <person name="Welsh E."/>
            <person name="Stockel J."/>
            <person name="Liberton M."/>
            <person name="Min H."/>
            <person name="Sherman L.A."/>
            <person name="Pakrasi H.B."/>
        </authorList>
    </citation>
    <scope>NUCLEOTIDE SEQUENCE [LARGE SCALE GENOMIC DNA]</scope>
    <source>
        <strain evidence="7">PCC 7822</strain>
    </source>
</reference>
<dbReference type="eggNOG" id="ENOG50339MH">
    <property type="taxonomic scope" value="Bacteria"/>
</dbReference>
<comment type="function">
    <text evidence="5">May play a role in photosystem I and II biogenesis.</text>
</comment>
<evidence type="ECO:0000256" key="5">
    <source>
        <dbReference type="HAMAP-Rule" id="MF_00293"/>
    </source>
</evidence>
<dbReference type="KEGG" id="cyj:Cyan7822_3562"/>
<keyword evidence="7" id="KW-1185">Reference proteome</keyword>
<dbReference type="HOGENOM" id="CLU_205504_0_0_3"/>
<feature type="transmembrane region" description="Helical" evidence="5">
    <location>
        <begin position="21"/>
        <end position="43"/>
    </location>
</feature>
<evidence type="ECO:0000256" key="3">
    <source>
        <dbReference type="ARBA" id="ARBA00022989"/>
    </source>
</evidence>
<sequence>MFCNIIKEQVSLLISSMESATVLSISIGVIVVGITAIAIYTAFGPPSAQLEDPFEDHED</sequence>
<dbReference type="GO" id="GO:0015979">
    <property type="term" value="P:photosynthesis"/>
    <property type="evidence" value="ECO:0007669"/>
    <property type="project" value="InterPro"/>
</dbReference>
<dbReference type="NCBIfam" id="NF009650">
    <property type="entry name" value="PRK13183.1"/>
    <property type="match status" value="1"/>
</dbReference>
<dbReference type="GO" id="GO:0031676">
    <property type="term" value="C:plasma membrane-derived thylakoid membrane"/>
    <property type="evidence" value="ECO:0007669"/>
    <property type="project" value="UniProtKB-SubCell"/>
</dbReference>
<evidence type="ECO:0000313" key="6">
    <source>
        <dbReference type="EMBL" id="ADN15503.1"/>
    </source>
</evidence>
<keyword evidence="3 5" id="KW-1133">Transmembrane helix</keyword>
<evidence type="ECO:0000256" key="1">
    <source>
        <dbReference type="ARBA" id="ARBA00004167"/>
    </source>
</evidence>
<gene>
    <name evidence="5" type="primary">psbN</name>
    <name evidence="6" type="ordered locus">Cyan7822_3562</name>
</gene>
<name>E0UFD2_GLOV7</name>
<accession>E0UFD2</accession>
<protein>
    <recommendedName>
        <fullName evidence="5">Protein PsbN</fullName>
    </recommendedName>
</protein>
<dbReference type="HAMAP" id="MF_00293">
    <property type="entry name" value="PSII_PsbN"/>
    <property type="match status" value="1"/>
</dbReference>
<comment type="caution">
    <text evidence="5">Originally thought to be a component of PSII; based on experiments in Synechocystis, N.tabacum and barley, and its absence from PSII in T.elongatus and T.vulcanus, this is probably not true.</text>
</comment>
<keyword evidence="4 5" id="KW-0472">Membrane</keyword>
<keyword evidence="2 5" id="KW-0812">Transmembrane</keyword>
<dbReference type="AlphaFoldDB" id="E0UFD2"/>
<dbReference type="InterPro" id="IPR003398">
    <property type="entry name" value="PSII_PsbN"/>
</dbReference>